<sequence length="755" mass="84231">MKEASTLLMLITFQVVALSATSSGLSMSLPGCPDKCGDVLIPYPFGIGDACAAASLNSYFTITCNSTFQPPRPMIGNIPTEIIDISLERSEMRAYSSISYNCFMSSTSIMDNYTYWFNLEDTPFIPSTTRNRFTVIGCNTLGIIGGYTHSRPDLYVAGCYSYCQDINSTSDGAPCTGKGCCETTITPNLTYFEALLPDSQSSVWAFNPCFYVMLVEVGWYSFRKQDLVGHLGFINERAKRGVPVVADWAIRNGSCPKYGATAPTGYACASSNSHCADAINGPGYTCNCSEGYEGNPYLSQGCQDMDECKLHQQNPKYEELYPCRNGVCRNTPGGYVCQCGVGKVPDGKNSGCRPMLNRLEQVIIGLSASAVVVMALTCMLAMRFQRRKHRKEKDAYFKQNGGLKLYDEMRSRQVDTFHILTEEEVKKATENYSDDRVLGCGGHGMVYRGTLDDDKEVAIKKSKVINEDCREEFVNEIIILSQINHRNIVRLLGCCLEVDVPMLVYEFISNGTLFELLHSSDSRSVIPLDLRLKIATQSAEALAYIHSSTSRTILHGDVKSLNILLDDEYNAKVADFGASALKPIDKDDFIMFIQGTLGYLDPECFVSQHLTDRSDVYSFGVVLLELITRKRAIYIDSLNEKKALSHTFNVMFHQNMLHDILDYDIVEDEVMVVLEKLAELVIHCLSPRGDERPTMKEVAERLQMLRRIQMQQVITPNPMGMHYPDGESSMPIPSNEMKYQSTDTAKLVLHVDLAR</sequence>
<dbReference type="Proteomes" id="UP001732700">
    <property type="component" value="Chromosome 7C"/>
</dbReference>
<protein>
    <submittedName>
        <fullName evidence="1">Uncharacterized protein</fullName>
    </submittedName>
</protein>
<reference evidence="1" key="1">
    <citation type="submission" date="2021-05" db="EMBL/GenBank/DDBJ databases">
        <authorList>
            <person name="Scholz U."/>
            <person name="Mascher M."/>
            <person name="Fiebig A."/>
        </authorList>
    </citation>
    <scope>NUCLEOTIDE SEQUENCE [LARGE SCALE GENOMIC DNA]</scope>
</reference>
<name>A0ACD6A098_AVESA</name>
<proteinExistence type="predicted"/>
<keyword evidence="2" id="KW-1185">Reference proteome</keyword>
<reference evidence="1" key="2">
    <citation type="submission" date="2025-09" db="UniProtKB">
        <authorList>
            <consortium name="EnsemblPlants"/>
        </authorList>
    </citation>
    <scope>IDENTIFICATION</scope>
</reference>
<evidence type="ECO:0000313" key="2">
    <source>
        <dbReference type="Proteomes" id="UP001732700"/>
    </source>
</evidence>
<accession>A0ACD6A098</accession>
<dbReference type="EnsemblPlants" id="AVESA.00010b.r2.7CG0657170.1">
    <property type="protein sequence ID" value="AVESA.00010b.r2.7CG0657170.1.CDS"/>
    <property type="gene ID" value="AVESA.00010b.r2.7CG0657170"/>
</dbReference>
<evidence type="ECO:0000313" key="1">
    <source>
        <dbReference type="EnsemblPlants" id="AVESA.00010b.r2.7CG0657170.1.CDS"/>
    </source>
</evidence>
<organism evidence="1 2">
    <name type="scientific">Avena sativa</name>
    <name type="common">Oat</name>
    <dbReference type="NCBI Taxonomy" id="4498"/>
    <lineage>
        <taxon>Eukaryota</taxon>
        <taxon>Viridiplantae</taxon>
        <taxon>Streptophyta</taxon>
        <taxon>Embryophyta</taxon>
        <taxon>Tracheophyta</taxon>
        <taxon>Spermatophyta</taxon>
        <taxon>Magnoliopsida</taxon>
        <taxon>Liliopsida</taxon>
        <taxon>Poales</taxon>
        <taxon>Poaceae</taxon>
        <taxon>BOP clade</taxon>
        <taxon>Pooideae</taxon>
        <taxon>Poodae</taxon>
        <taxon>Poeae</taxon>
        <taxon>Poeae Chloroplast Group 1 (Aveneae type)</taxon>
        <taxon>Aveninae</taxon>
        <taxon>Avena</taxon>
    </lineage>
</organism>